<evidence type="ECO:0000256" key="1">
    <source>
        <dbReference type="ARBA" id="ARBA00004613"/>
    </source>
</evidence>
<dbReference type="InterPro" id="IPR034197">
    <property type="entry name" value="Peptidases_S8_3"/>
</dbReference>
<comment type="caution">
    <text evidence="16">The sequence shown here is derived from an EMBL/GenBank/DDBJ whole genome shotgun (WGS) entry which is preliminary data.</text>
</comment>
<keyword evidence="6 10" id="KW-0378">Hydrolase</keyword>
<dbReference type="InterPro" id="IPR041469">
    <property type="entry name" value="Subtilisin-like_FN3"/>
</dbReference>
<gene>
    <name evidence="16" type="ORF">CJ030_MR2G018513</name>
</gene>
<dbReference type="InterPro" id="IPR037045">
    <property type="entry name" value="S8pro/Inhibitor_I9_sf"/>
</dbReference>
<dbReference type="PROSITE" id="PS51892">
    <property type="entry name" value="SUBTILASE"/>
    <property type="match status" value="1"/>
</dbReference>
<dbReference type="Pfam" id="PF00082">
    <property type="entry name" value="Peptidase_S8"/>
    <property type="match status" value="1"/>
</dbReference>
<dbReference type="PANTHER" id="PTHR10795">
    <property type="entry name" value="PROPROTEIN CONVERTASE SUBTILISIN/KEXIN"/>
    <property type="match status" value="1"/>
</dbReference>
<evidence type="ECO:0000259" key="15">
    <source>
        <dbReference type="Pfam" id="PF17766"/>
    </source>
</evidence>
<dbReference type="PRINTS" id="PR00723">
    <property type="entry name" value="SUBTILISIN"/>
</dbReference>
<keyword evidence="12" id="KW-1133">Transmembrane helix</keyword>
<evidence type="ECO:0000256" key="7">
    <source>
        <dbReference type="ARBA" id="ARBA00022825"/>
    </source>
</evidence>
<dbReference type="Pfam" id="PF05922">
    <property type="entry name" value="Inhibitor_I9"/>
    <property type="match status" value="1"/>
</dbReference>
<keyword evidence="8" id="KW-0325">Glycoprotein</keyword>
<dbReference type="FunFam" id="3.30.70.80:FF:000003">
    <property type="entry name" value="Subtilisin-like protease SBT1.9"/>
    <property type="match status" value="1"/>
</dbReference>
<evidence type="ECO:0000256" key="8">
    <source>
        <dbReference type="ARBA" id="ARBA00023180"/>
    </source>
</evidence>
<accession>A0A6A1W9Y6</accession>
<protein>
    <submittedName>
        <fullName evidence="16">Subtilisin-like protease</fullName>
    </submittedName>
</protein>
<dbReference type="AlphaFoldDB" id="A0A6A1W9Y6"/>
<keyword evidence="7 10" id="KW-0720">Serine protease</keyword>
<evidence type="ECO:0000313" key="16">
    <source>
        <dbReference type="EMBL" id="KAB1222021.1"/>
    </source>
</evidence>
<evidence type="ECO:0000256" key="6">
    <source>
        <dbReference type="ARBA" id="ARBA00022801"/>
    </source>
</evidence>
<dbReference type="OrthoDB" id="206201at2759"/>
<evidence type="ECO:0000256" key="2">
    <source>
        <dbReference type="ARBA" id="ARBA00011073"/>
    </source>
</evidence>
<dbReference type="SUPFAM" id="SSF52743">
    <property type="entry name" value="Subtilisin-like"/>
    <property type="match status" value="1"/>
</dbReference>
<comment type="similarity">
    <text evidence="2 10">Belongs to the peptidase S8 family.</text>
</comment>
<feature type="active site" description="Charge relay system" evidence="9 10">
    <location>
        <position position="640"/>
    </location>
</feature>
<dbReference type="InterPro" id="IPR045051">
    <property type="entry name" value="SBT"/>
</dbReference>
<feature type="transmembrane region" description="Helical" evidence="12">
    <location>
        <begin position="93"/>
        <end position="115"/>
    </location>
</feature>
<evidence type="ECO:0000259" key="14">
    <source>
        <dbReference type="Pfam" id="PF05922"/>
    </source>
</evidence>
<keyword evidence="12" id="KW-0472">Membrane</keyword>
<evidence type="ECO:0000256" key="3">
    <source>
        <dbReference type="ARBA" id="ARBA00022525"/>
    </source>
</evidence>
<evidence type="ECO:0000256" key="12">
    <source>
        <dbReference type="SAM" id="Phobius"/>
    </source>
</evidence>
<feature type="domain" description="Subtilisin-like protease fibronectin type-III" evidence="15">
    <location>
        <begin position="752"/>
        <end position="853"/>
    </location>
</feature>
<keyword evidence="3" id="KW-0964">Secreted</keyword>
<dbReference type="InterPro" id="IPR036852">
    <property type="entry name" value="Peptidase_S8/S53_dom_sf"/>
</dbReference>
<dbReference type="EMBL" id="RXIC02000020">
    <property type="protein sequence ID" value="KAB1222021.1"/>
    <property type="molecule type" value="Genomic_DNA"/>
</dbReference>
<dbReference type="CDD" id="cd04852">
    <property type="entry name" value="Peptidases_S8_3"/>
    <property type="match status" value="1"/>
</dbReference>
<evidence type="ECO:0000313" key="17">
    <source>
        <dbReference type="Proteomes" id="UP000516437"/>
    </source>
</evidence>
<name>A0A6A1W9Y6_9ROSI</name>
<dbReference type="FunFam" id="3.40.50.200:FF:000006">
    <property type="entry name" value="Subtilisin-like protease SBT1.5"/>
    <property type="match status" value="1"/>
</dbReference>
<evidence type="ECO:0000256" key="4">
    <source>
        <dbReference type="ARBA" id="ARBA00022670"/>
    </source>
</evidence>
<feature type="compositionally biased region" description="Basic residues" evidence="11">
    <location>
        <begin position="1"/>
        <end position="12"/>
    </location>
</feature>
<dbReference type="Pfam" id="PF17766">
    <property type="entry name" value="fn3_6"/>
    <property type="match status" value="1"/>
</dbReference>
<dbReference type="GO" id="GO:0009609">
    <property type="term" value="P:response to symbiotic bacterium"/>
    <property type="evidence" value="ECO:0007669"/>
    <property type="project" value="UniProtKB-ARBA"/>
</dbReference>
<sequence length="865" mass="93878">MASTKPAKHHRVLGSTVLTEPSKTPSCTRQLVCSRTEPAGVGGFDPPVLTLPKGVGASLTKAHWPVNFKLLSGKKQRSDQEAQEFNCKSAQTILMSINVAMSAFSHLFLFAWFLLAIQPKAMLADRAVYIVHMDAYSMPKAFVNNHCWFSSIIASLKSTNLPSSDNYTSSPSLLYVYNQVFKGFSAFLSKYEVEALKKSPGYISAVGNITVFPQTTYTPEFLSLNPTTGLWPASSYGTDVIVGVLDSGIWPESESFKDTDMTLKVPEKWKGTCQIGQDFNSSMCNAKLIGARYFNKGLLKHTPVKKVSMNSARDTLGHGTITSSIAVGNYVNDASYFGYAPGVAKGVAPKARLAIYKVVWEEGAVSPDSIAGIEQAISDQVDVISLSMVQESVPIERDPFARSTFSAMEKGIFVSAAAGNIAPGRTTVSNGYPWALTVTASTTDRWFNGILDIDGVIKIVGWSLYRGSVPMGSLPLVYNKTLSTCGKILLEAPPGIIICRGGSLSVLEQLNHLSHAGVEGGIIVVKFSTLEEMDVIEQMDCACILIDPSDAEVLFRHMEATPSMSSASLIFQQTNLGVKGMPTFASYGLPGPSHSIPCILKPDVMAPGSLILSAWPSNVPLSDQGVNKLYNNFNIVSGTSVACPHASGVAALLKGAHPEWSSAAVKSAIITTAIPLDNTFKPIRDNKNYQAASPLSMGAGQIDPNQALDPGLIYDAAPQDYVNLLCSMNFNQRQIFDITGSRKYSCSKPSSDLNYPSFMVLYRTKGEKFERSFRRTVTNVGQDRANYTVTVTGPKDSNITVSPQILSFTEKNQKRSYTVTIKYAGKRKVEVAYGDLAWEEENGHYKVRSPIVIAFDRERMSRGSC</sequence>
<dbReference type="GO" id="GO:0004252">
    <property type="term" value="F:serine-type endopeptidase activity"/>
    <property type="evidence" value="ECO:0007669"/>
    <property type="project" value="UniProtKB-UniRule"/>
</dbReference>
<evidence type="ECO:0000256" key="11">
    <source>
        <dbReference type="SAM" id="MobiDB-lite"/>
    </source>
</evidence>
<dbReference type="Gene3D" id="2.60.40.2310">
    <property type="match status" value="1"/>
</dbReference>
<feature type="domain" description="Peptidase S8/S53" evidence="13">
    <location>
        <begin position="237"/>
        <end position="686"/>
    </location>
</feature>
<dbReference type="GO" id="GO:0006508">
    <property type="term" value="P:proteolysis"/>
    <property type="evidence" value="ECO:0007669"/>
    <property type="project" value="UniProtKB-KW"/>
</dbReference>
<dbReference type="Gene3D" id="3.40.50.200">
    <property type="entry name" value="Peptidase S8/S53 domain"/>
    <property type="match status" value="1"/>
</dbReference>
<evidence type="ECO:0000256" key="5">
    <source>
        <dbReference type="ARBA" id="ARBA00022729"/>
    </source>
</evidence>
<keyword evidence="17" id="KW-1185">Reference proteome</keyword>
<proteinExistence type="inferred from homology"/>
<keyword evidence="12" id="KW-0812">Transmembrane</keyword>
<dbReference type="Gene3D" id="3.30.70.80">
    <property type="entry name" value="Peptidase S8 propeptide/proteinase inhibitor I9"/>
    <property type="match status" value="1"/>
</dbReference>
<dbReference type="Gene3D" id="3.50.30.30">
    <property type="match status" value="1"/>
</dbReference>
<comment type="subcellular location">
    <subcellularLocation>
        <location evidence="1">Secreted</location>
    </subcellularLocation>
</comment>
<feature type="region of interest" description="Disordered" evidence="11">
    <location>
        <begin position="1"/>
        <end position="24"/>
    </location>
</feature>
<keyword evidence="4 10" id="KW-0645">Protease</keyword>
<evidence type="ECO:0000259" key="13">
    <source>
        <dbReference type="Pfam" id="PF00082"/>
    </source>
</evidence>
<feature type="active site" description="Charge relay system" evidence="9 10">
    <location>
        <position position="246"/>
    </location>
</feature>
<dbReference type="InterPro" id="IPR000209">
    <property type="entry name" value="Peptidase_S8/S53_dom"/>
</dbReference>
<feature type="active site" description="Charge relay system" evidence="9 10">
    <location>
        <position position="318"/>
    </location>
</feature>
<dbReference type="InterPro" id="IPR023828">
    <property type="entry name" value="Peptidase_S8_Ser-AS"/>
</dbReference>
<dbReference type="InterPro" id="IPR015500">
    <property type="entry name" value="Peptidase_S8_subtilisin-rel"/>
</dbReference>
<dbReference type="InterPro" id="IPR010259">
    <property type="entry name" value="S8pro/Inhibitor_I9"/>
</dbReference>
<evidence type="ECO:0000256" key="9">
    <source>
        <dbReference type="PIRSR" id="PIRSR615500-1"/>
    </source>
</evidence>
<dbReference type="PROSITE" id="PS00138">
    <property type="entry name" value="SUBTILASE_SER"/>
    <property type="match status" value="1"/>
</dbReference>
<feature type="domain" description="Inhibitor I9" evidence="14">
    <location>
        <begin position="128"/>
        <end position="208"/>
    </location>
</feature>
<evidence type="ECO:0000256" key="10">
    <source>
        <dbReference type="PROSITE-ProRule" id="PRU01240"/>
    </source>
</evidence>
<reference evidence="16 17" key="1">
    <citation type="journal article" date="2019" name="Plant Biotechnol. J.">
        <title>The red bayberry genome and genetic basis of sex determination.</title>
        <authorList>
            <person name="Jia H.M."/>
            <person name="Jia H.J."/>
            <person name="Cai Q.L."/>
            <person name="Wang Y."/>
            <person name="Zhao H.B."/>
            <person name="Yang W.F."/>
            <person name="Wang G.Y."/>
            <person name="Li Y.H."/>
            <person name="Zhan D.L."/>
            <person name="Shen Y.T."/>
            <person name="Niu Q.F."/>
            <person name="Chang L."/>
            <person name="Qiu J."/>
            <person name="Zhao L."/>
            <person name="Xie H.B."/>
            <person name="Fu W.Y."/>
            <person name="Jin J."/>
            <person name="Li X.W."/>
            <person name="Jiao Y."/>
            <person name="Zhou C.C."/>
            <person name="Tu T."/>
            <person name="Chai C.Y."/>
            <person name="Gao J.L."/>
            <person name="Fan L.J."/>
            <person name="van de Weg E."/>
            <person name="Wang J.Y."/>
            <person name="Gao Z.S."/>
        </authorList>
    </citation>
    <scope>NUCLEOTIDE SEQUENCE [LARGE SCALE GENOMIC DNA]</scope>
    <source>
        <tissue evidence="16">Leaves</tissue>
    </source>
</reference>
<keyword evidence="5" id="KW-0732">Signal</keyword>
<organism evidence="16 17">
    <name type="scientific">Morella rubra</name>
    <name type="common">Chinese bayberry</name>
    <dbReference type="NCBI Taxonomy" id="262757"/>
    <lineage>
        <taxon>Eukaryota</taxon>
        <taxon>Viridiplantae</taxon>
        <taxon>Streptophyta</taxon>
        <taxon>Embryophyta</taxon>
        <taxon>Tracheophyta</taxon>
        <taxon>Spermatophyta</taxon>
        <taxon>Magnoliopsida</taxon>
        <taxon>eudicotyledons</taxon>
        <taxon>Gunneridae</taxon>
        <taxon>Pentapetalae</taxon>
        <taxon>rosids</taxon>
        <taxon>fabids</taxon>
        <taxon>Fagales</taxon>
        <taxon>Myricaceae</taxon>
        <taxon>Morella</taxon>
    </lineage>
</organism>
<dbReference type="GO" id="GO:0005576">
    <property type="term" value="C:extracellular region"/>
    <property type="evidence" value="ECO:0007669"/>
    <property type="project" value="UniProtKB-SubCell"/>
</dbReference>
<dbReference type="Proteomes" id="UP000516437">
    <property type="component" value="Chromosome 2"/>
</dbReference>